<organism evidence="6 7">
    <name type="scientific">Enterocloster alcoholdehydrogenati</name>
    <dbReference type="NCBI Taxonomy" id="2547410"/>
    <lineage>
        <taxon>Bacteria</taxon>
        <taxon>Bacillati</taxon>
        <taxon>Bacillota</taxon>
        <taxon>Clostridia</taxon>
        <taxon>Lachnospirales</taxon>
        <taxon>Lachnospiraceae</taxon>
        <taxon>Enterocloster</taxon>
    </lineage>
</organism>
<dbReference type="PANTHER" id="PTHR24567:SF26">
    <property type="entry name" value="REGULATORY PROTEIN YEIL"/>
    <property type="match status" value="1"/>
</dbReference>
<dbReference type="Proteomes" id="UP001600894">
    <property type="component" value="Unassembled WGS sequence"/>
</dbReference>
<dbReference type="Pfam" id="PF00027">
    <property type="entry name" value="cNMP_binding"/>
    <property type="match status" value="1"/>
</dbReference>
<dbReference type="InterPro" id="IPR036388">
    <property type="entry name" value="WH-like_DNA-bd_sf"/>
</dbReference>
<dbReference type="PANTHER" id="PTHR24567">
    <property type="entry name" value="CRP FAMILY TRANSCRIPTIONAL REGULATORY PROTEIN"/>
    <property type="match status" value="1"/>
</dbReference>
<evidence type="ECO:0000259" key="4">
    <source>
        <dbReference type="PROSITE" id="PS50042"/>
    </source>
</evidence>
<dbReference type="InterPro" id="IPR012318">
    <property type="entry name" value="HTH_CRP"/>
</dbReference>
<dbReference type="RefSeq" id="WP_178302263.1">
    <property type="nucleotide sequence ID" value="NZ_BAABXL010000001.1"/>
</dbReference>
<keyword evidence="7" id="KW-1185">Reference proteome</keyword>
<dbReference type="InterPro" id="IPR050397">
    <property type="entry name" value="Env_Response_Regulators"/>
</dbReference>
<evidence type="ECO:0000313" key="6">
    <source>
        <dbReference type="EMBL" id="GAA6270675.1"/>
    </source>
</evidence>
<evidence type="ECO:0000256" key="3">
    <source>
        <dbReference type="ARBA" id="ARBA00023163"/>
    </source>
</evidence>
<dbReference type="SMART" id="SM00419">
    <property type="entry name" value="HTH_CRP"/>
    <property type="match status" value="1"/>
</dbReference>
<dbReference type="SUPFAM" id="SSF46785">
    <property type="entry name" value="Winged helix' DNA-binding domain"/>
    <property type="match status" value="1"/>
</dbReference>
<reference evidence="6 7" key="1">
    <citation type="submission" date="2024-04" db="EMBL/GenBank/DDBJ databases">
        <title>Defined microbial consortia suppress multidrug-resistant proinflammatory Enterobacteriaceae via ecological control.</title>
        <authorList>
            <person name="Furuichi M."/>
            <person name="Kawaguchi T."/>
            <person name="Pust M."/>
            <person name="Yasuma K."/>
            <person name="Plichta D."/>
            <person name="Hasegawa N."/>
            <person name="Ohya T."/>
            <person name="Bhattarai S."/>
            <person name="Sasajima S."/>
            <person name="Aoto Y."/>
            <person name="Tuganbaev T."/>
            <person name="Yaginuma M."/>
            <person name="Ueda M."/>
            <person name="Okahashi N."/>
            <person name="Amafuji K."/>
            <person name="Kiridooshi Y."/>
            <person name="Sugita K."/>
            <person name="Strazar M."/>
            <person name="Skelly A."/>
            <person name="Suda W."/>
            <person name="Hattori M."/>
            <person name="Nakamoto N."/>
            <person name="Caballero S."/>
            <person name="Norman J."/>
            <person name="Olle B."/>
            <person name="Tanoue T."/>
            <person name="Arita M."/>
            <person name="Bucci V."/>
            <person name="Atarashi K."/>
            <person name="Xavier R."/>
            <person name="Honda K."/>
        </authorList>
    </citation>
    <scope>NUCLEOTIDE SEQUENCE [LARGE SCALE GENOMIC DNA]</scope>
    <source>
        <strain evidence="7">f13</strain>
    </source>
</reference>
<dbReference type="PROSITE" id="PS51063">
    <property type="entry name" value="HTH_CRP_2"/>
    <property type="match status" value="1"/>
</dbReference>
<proteinExistence type="predicted"/>
<dbReference type="CDD" id="cd00038">
    <property type="entry name" value="CAP_ED"/>
    <property type="match status" value="1"/>
</dbReference>
<dbReference type="InterPro" id="IPR036390">
    <property type="entry name" value="WH_DNA-bd_sf"/>
</dbReference>
<protein>
    <recommendedName>
        <fullName evidence="8">Crp/Fnr family transcriptional regulator</fullName>
    </recommendedName>
</protein>
<name>A0ABQ0B330_9FIRM</name>
<evidence type="ECO:0008006" key="8">
    <source>
        <dbReference type="Google" id="ProtNLM"/>
    </source>
</evidence>
<dbReference type="PROSITE" id="PS50042">
    <property type="entry name" value="CNMP_BINDING_3"/>
    <property type="match status" value="1"/>
</dbReference>
<evidence type="ECO:0000256" key="2">
    <source>
        <dbReference type="ARBA" id="ARBA00023125"/>
    </source>
</evidence>
<dbReference type="Pfam" id="PF13545">
    <property type="entry name" value="HTH_Crp_2"/>
    <property type="match status" value="1"/>
</dbReference>
<evidence type="ECO:0000256" key="1">
    <source>
        <dbReference type="ARBA" id="ARBA00023015"/>
    </source>
</evidence>
<keyword evidence="3" id="KW-0804">Transcription</keyword>
<dbReference type="Gene3D" id="2.60.120.10">
    <property type="entry name" value="Jelly Rolls"/>
    <property type="match status" value="1"/>
</dbReference>
<dbReference type="InterPro" id="IPR018490">
    <property type="entry name" value="cNMP-bd_dom_sf"/>
</dbReference>
<dbReference type="SUPFAM" id="SSF51206">
    <property type="entry name" value="cAMP-binding domain-like"/>
    <property type="match status" value="1"/>
</dbReference>
<feature type="domain" description="Cyclic nucleotide-binding" evidence="4">
    <location>
        <begin position="1"/>
        <end position="64"/>
    </location>
</feature>
<keyword evidence="1" id="KW-0805">Transcription regulation</keyword>
<dbReference type="EMBL" id="BAABXL010000001">
    <property type="protein sequence ID" value="GAA6270675.1"/>
    <property type="molecule type" value="Genomic_DNA"/>
</dbReference>
<gene>
    <name evidence="6" type="ORF">F130042H8_37350</name>
</gene>
<accession>A0ABQ0B330</accession>
<keyword evidence="2" id="KW-0238">DNA-binding</keyword>
<evidence type="ECO:0000259" key="5">
    <source>
        <dbReference type="PROSITE" id="PS51063"/>
    </source>
</evidence>
<comment type="caution">
    <text evidence="6">The sequence shown here is derived from an EMBL/GenBank/DDBJ whole genome shotgun (WGS) entry which is preliminary data.</text>
</comment>
<evidence type="ECO:0000313" key="7">
    <source>
        <dbReference type="Proteomes" id="UP001600894"/>
    </source>
</evidence>
<feature type="domain" description="HTH crp-type" evidence="5">
    <location>
        <begin position="95"/>
        <end position="161"/>
    </location>
</feature>
<dbReference type="Gene3D" id="1.10.10.10">
    <property type="entry name" value="Winged helix-like DNA-binding domain superfamily/Winged helix DNA-binding domain"/>
    <property type="match status" value="1"/>
</dbReference>
<dbReference type="InterPro" id="IPR014710">
    <property type="entry name" value="RmlC-like_jellyroll"/>
</dbReference>
<dbReference type="InterPro" id="IPR000595">
    <property type="entry name" value="cNMP-bd_dom"/>
</dbReference>
<sequence length="169" mass="19180">MAEGSLDVYSIAMDGRELILSSLERGDCFGIINLMTETEIPTVLKCRTDATLLLIPREEVRKAVEKDQELALRYAVLCNRKMQFLIRKIEFLTMYSGRKRLIQFLLSSSGPSGRVDSAGTREDMASMLGISRASLFRELAALQEEGLICQKRGRIQVLNREAMEDRMDR</sequence>